<keyword evidence="5 7" id="KW-0496">Mitochondrion</keyword>
<keyword evidence="8" id="KW-0175">Coiled coil</keyword>
<evidence type="ECO:0000256" key="4">
    <source>
        <dbReference type="ARBA" id="ARBA00022989"/>
    </source>
</evidence>
<dbReference type="Pfam" id="PF09731">
    <property type="entry name" value="Mitofilin"/>
    <property type="match status" value="2"/>
</dbReference>
<dbReference type="Proteomes" id="UP001623349">
    <property type="component" value="Unassembled WGS sequence"/>
</dbReference>
<keyword evidence="11" id="KW-1185">Reference proteome</keyword>
<evidence type="ECO:0000256" key="3">
    <source>
        <dbReference type="ARBA" id="ARBA00022792"/>
    </source>
</evidence>
<comment type="caution">
    <text evidence="10">The sequence shown here is derived from an EMBL/GenBank/DDBJ whole genome shotgun (WGS) entry which is preliminary data.</text>
</comment>
<comment type="function">
    <text evidence="7">Component of the MICOS complex, a large protein complex of the mitochondrial inner membrane that plays crucial roles in the maintenance of crista junctions, inner membrane architecture, and formation of contact sites to the outer membrane.</text>
</comment>
<feature type="coiled-coil region" evidence="8">
    <location>
        <begin position="563"/>
        <end position="607"/>
    </location>
</feature>
<comment type="subcellular location">
    <subcellularLocation>
        <location evidence="7">Mitochondrion inner membrane</location>
        <topology evidence="7">Single-pass membrane protein</topology>
    </subcellularLocation>
</comment>
<dbReference type="InterPro" id="IPR019133">
    <property type="entry name" value="MIC60"/>
</dbReference>
<accession>A0ABQ0EV45</accession>
<comment type="subunit">
    <text evidence="7">Component of the mitochondrial contact site and cristae organizing system (MICOS) complex.</text>
</comment>
<dbReference type="PROSITE" id="PS51257">
    <property type="entry name" value="PROKAR_LIPOPROTEIN"/>
    <property type="match status" value="1"/>
</dbReference>
<protein>
    <recommendedName>
        <fullName evidence="7">MICOS complex subunit MIC60</fullName>
    </recommendedName>
    <alternativeName>
        <fullName evidence="7">Mitofilin</fullName>
    </alternativeName>
</protein>
<proteinExistence type="inferred from homology"/>
<sequence>MLRACQLSGVTVAAQSCLCGKFVLRPLRPCRRYSTSSSSGLTAGKIAGAGLLFVGGGIGGTILYAKWDSHFRESVEKTIPYSDKLFGMVLGSAPSTVPLPKKPFRVSLYSPGCPGTHSVDQAGLELRNSPASASRVLGLQACATTAWLKNISEKCYGRDRVSLCGPGCPGTHSVDQAGLELRNLPASASQVLGLQVCATIPGVIQSGPLKISSVSEVMKDSKLPVAQTQKKKGDTPASAASTGAAQIISAAGDTLSVPAPAVQHEDTIKTECPDTNEGKSTSETTEEAVSSSVRERPPEEVAARLAQQEKQEQVEMESLAKSLEDALSRTASVTLQTITAQNAAVQAVKAHSSILKTAMDNSETRLASNTEIRLPLPPRVLGLQACATTAWLGVKDLKIDSKKLKIATVVQCSKSYLYLKSIGFKFSIDIAGEKKSAQWRTVEGALKERRKAVDEAADALLKAKEELEKMKTIIEDAKKREVAGATPHITAAEGKLHSMIVDLDNVVKKVQTAQSEAKVVSQYHDLVVQARDDFKKELDSITPDITPGWKGLSISDLAGKLSTDDLNSLIAHAHRRIDQLNRELAQQKATEKQHIALALERQKLEEKRSFDTAVAKALELHRSEIQAEQDRKVEEVRDAMENEMRTQLRRQAAAHTDHLRDVLKVQEQELKYEFEQGLSEKLSEQELEFRRRSQEQMDSFTLDINTAYARLRGIEQAVQSHAVAEEEARKAHQLWLSVEALKYSMKTSSAEMPTIPLGNAVEAIRVNCSDNEFTQALTAAIPPESLTRGVYSEETLRARFYDVQKLAGRVAMIDETRNSLYQYFLSYLQSLLLFPPKQLKPPAELYPEDINTFKLLSYASYCIEHGDLELAAKFVNQLKGESRRVAQDWLKEARMTLETKQIVEILTTYASAVGIGTTQVQQE</sequence>
<dbReference type="PANTHER" id="PTHR15415:SF7">
    <property type="entry name" value="MICOS COMPLEX SUBUNIT MIC60"/>
    <property type="match status" value="1"/>
</dbReference>
<gene>
    <name evidence="10" type="ORF">APTSU1_000615200</name>
</gene>
<evidence type="ECO:0000256" key="7">
    <source>
        <dbReference type="RuleBase" id="RU363000"/>
    </source>
</evidence>
<keyword evidence="3 7" id="KW-0999">Mitochondrion inner membrane</keyword>
<feature type="compositionally biased region" description="Low complexity" evidence="9">
    <location>
        <begin position="281"/>
        <end position="292"/>
    </location>
</feature>
<evidence type="ECO:0000256" key="9">
    <source>
        <dbReference type="SAM" id="MobiDB-lite"/>
    </source>
</evidence>
<evidence type="ECO:0000256" key="1">
    <source>
        <dbReference type="ARBA" id="ARBA00010877"/>
    </source>
</evidence>
<organism evidence="10 11">
    <name type="scientific">Apodemus speciosus</name>
    <name type="common">Large Japanese field mouse</name>
    <dbReference type="NCBI Taxonomy" id="105296"/>
    <lineage>
        <taxon>Eukaryota</taxon>
        <taxon>Metazoa</taxon>
        <taxon>Chordata</taxon>
        <taxon>Craniata</taxon>
        <taxon>Vertebrata</taxon>
        <taxon>Euteleostomi</taxon>
        <taxon>Mammalia</taxon>
        <taxon>Eutheria</taxon>
        <taxon>Euarchontoglires</taxon>
        <taxon>Glires</taxon>
        <taxon>Rodentia</taxon>
        <taxon>Myomorpha</taxon>
        <taxon>Muroidea</taxon>
        <taxon>Muridae</taxon>
        <taxon>Murinae</taxon>
        <taxon>Apodemus</taxon>
    </lineage>
</organism>
<keyword evidence="2 7" id="KW-0812">Transmembrane</keyword>
<evidence type="ECO:0000256" key="2">
    <source>
        <dbReference type="ARBA" id="ARBA00022692"/>
    </source>
</evidence>
<keyword evidence="4" id="KW-1133">Transmembrane helix</keyword>
<evidence type="ECO:0000313" key="10">
    <source>
        <dbReference type="EMBL" id="GAB1290922.1"/>
    </source>
</evidence>
<reference evidence="10 11" key="1">
    <citation type="submission" date="2024-08" db="EMBL/GenBank/DDBJ databases">
        <title>The draft genome of Apodemus speciosus.</title>
        <authorList>
            <person name="Nabeshima K."/>
            <person name="Suzuki S."/>
            <person name="Onuma M."/>
        </authorList>
    </citation>
    <scope>NUCLEOTIDE SEQUENCE [LARGE SCALE GENOMIC DNA]</scope>
    <source>
        <strain evidence="10">IB14-021</strain>
    </source>
</reference>
<dbReference type="PANTHER" id="PTHR15415">
    <property type="entry name" value="MITOFILIN"/>
    <property type="match status" value="1"/>
</dbReference>
<feature type="coiled-coil region" evidence="8">
    <location>
        <begin position="446"/>
        <end position="480"/>
    </location>
</feature>
<dbReference type="EMBL" id="BAAFST010000006">
    <property type="protein sequence ID" value="GAB1290922.1"/>
    <property type="molecule type" value="Genomic_DNA"/>
</dbReference>
<name>A0ABQ0EV45_APOSI</name>
<evidence type="ECO:0000256" key="5">
    <source>
        <dbReference type="ARBA" id="ARBA00023128"/>
    </source>
</evidence>
<comment type="similarity">
    <text evidence="1 7">Belongs to the MICOS complex subunit Mic60 family.</text>
</comment>
<feature type="region of interest" description="Disordered" evidence="9">
    <location>
        <begin position="264"/>
        <end position="298"/>
    </location>
</feature>
<evidence type="ECO:0000256" key="6">
    <source>
        <dbReference type="ARBA" id="ARBA00023136"/>
    </source>
</evidence>
<evidence type="ECO:0000313" key="11">
    <source>
        <dbReference type="Proteomes" id="UP001623349"/>
    </source>
</evidence>
<evidence type="ECO:0000256" key="8">
    <source>
        <dbReference type="SAM" id="Coils"/>
    </source>
</evidence>
<keyword evidence="6" id="KW-0472">Membrane</keyword>